<organism evidence="2 3">
    <name type="scientific">Candidatus Woykebacteria bacterium RBG_13_40_15</name>
    <dbReference type="NCBI Taxonomy" id="1802593"/>
    <lineage>
        <taxon>Bacteria</taxon>
        <taxon>Candidatus Woykeibacteriota</taxon>
    </lineage>
</organism>
<evidence type="ECO:0000313" key="2">
    <source>
        <dbReference type="EMBL" id="OGY24071.1"/>
    </source>
</evidence>
<evidence type="ECO:0000313" key="3">
    <source>
        <dbReference type="Proteomes" id="UP000176631"/>
    </source>
</evidence>
<sequence>MRLRKGIESNPLGEAQKAAHTKGCLPAGRRASIPWCFSPRSYTELRIYNSECRISPSLFSNIYFLKFYKKISGL</sequence>
<dbReference type="EMBL" id="MHCP01000015">
    <property type="protein sequence ID" value="OGY24071.1"/>
    <property type="molecule type" value="Genomic_DNA"/>
</dbReference>
<feature type="region of interest" description="Disordered" evidence="1">
    <location>
        <begin position="1"/>
        <end position="22"/>
    </location>
</feature>
<dbReference type="AlphaFoldDB" id="A0A1G1W8X9"/>
<evidence type="ECO:0000256" key="1">
    <source>
        <dbReference type="SAM" id="MobiDB-lite"/>
    </source>
</evidence>
<reference evidence="2 3" key="1">
    <citation type="journal article" date="2016" name="Nat. Commun.">
        <title>Thousands of microbial genomes shed light on interconnected biogeochemical processes in an aquifer system.</title>
        <authorList>
            <person name="Anantharaman K."/>
            <person name="Brown C.T."/>
            <person name="Hug L.A."/>
            <person name="Sharon I."/>
            <person name="Castelle C.J."/>
            <person name="Probst A.J."/>
            <person name="Thomas B.C."/>
            <person name="Singh A."/>
            <person name="Wilkins M.J."/>
            <person name="Karaoz U."/>
            <person name="Brodie E.L."/>
            <person name="Williams K.H."/>
            <person name="Hubbard S.S."/>
            <person name="Banfield J.F."/>
        </authorList>
    </citation>
    <scope>NUCLEOTIDE SEQUENCE [LARGE SCALE GENOMIC DNA]</scope>
</reference>
<protein>
    <submittedName>
        <fullName evidence="2">Uncharacterized protein</fullName>
    </submittedName>
</protein>
<proteinExistence type="predicted"/>
<name>A0A1G1W8X9_9BACT</name>
<comment type="caution">
    <text evidence="2">The sequence shown here is derived from an EMBL/GenBank/DDBJ whole genome shotgun (WGS) entry which is preliminary data.</text>
</comment>
<accession>A0A1G1W8X9</accession>
<gene>
    <name evidence="2" type="ORF">A2172_00810</name>
</gene>
<dbReference type="Proteomes" id="UP000176631">
    <property type="component" value="Unassembled WGS sequence"/>
</dbReference>